<dbReference type="AlphaFoldDB" id="A0A423I1W9"/>
<dbReference type="EMBL" id="MOBM01000004">
    <property type="protein sequence ID" value="RON19427.1"/>
    <property type="molecule type" value="Genomic_DNA"/>
</dbReference>
<proteinExistence type="predicted"/>
<feature type="domain" description="3-octaprenyl-4-hydroxybenzoate carboxy-lyase-like C-terminal" evidence="3">
    <location>
        <begin position="324"/>
        <end position="439"/>
    </location>
</feature>
<sequence>MTDSLEIYDLRSALGVLERHGQTVAQTDTPIDPNLELLSDYLGAYRTTTNSVMSAEQPLRLYRKPRTGAFAVLLGVFGSRANSRIFLDPQGRHSREVCNAELVYRAIMNPIAPVMVRPATERVVMENPDLQALLPALTCSVGDPGPTITLGMVYARDERSGATNCSVHRITIKPSSVAIAIYPGGDLQRLIDLHTQRGERLSVSVNIGMDPAIYIAAALSKPALGFGDDELGVAGAIRGRGVELAPCYSNAGRFVEHAEIVLEATLGTEMEAESEVGDAHSMPEYLGYYSPCGEVSTLRVSALSHRPGALYQALSGPGREQSELLGAGQEASILRLLSEWGISTRVKDIVAQPAGGGHLFTVLQVVKSCEADDQQVRQLAQRLLEAISSTKNIVLVDEDVNPCSAEDVLWAMSTRFRAEMDIHRTRPLPGTPLDPTLSSLYCRGEHTGAAPKSIFDCTVPFALRSRFRRAFA</sequence>
<feature type="domain" description="3-octaprenyl-4-hydroxybenzoate carboxy-lyase-like Rift-related" evidence="2">
    <location>
        <begin position="119"/>
        <end position="314"/>
    </location>
</feature>
<dbReference type="InterPro" id="IPR048304">
    <property type="entry name" value="UbiD_Rift_dom"/>
</dbReference>
<organism evidence="4 5">
    <name type="scientific">Pseudomonas frederiksbergensis</name>
    <dbReference type="NCBI Taxonomy" id="104087"/>
    <lineage>
        <taxon>Bacteria</taxon>
        <taxon>Pseudomonadati</taxon>
        <taxon>Pseudomonadota</taxon>
        <taxon>Gammaproteobacteria</taxon>
        <taxon>Pseudomonadales</taxon>
        <taxon>Pseudomonadaceae</taxon>
        <taxon>Pseudomonas</taxon>
    </lineage>
</organism>
<comment type="caution">
    <text evidence="4">The sequence shown here is derived from an EMBL/GenBank/DDBJ whole genome shotgun (WGS) entry which is preliminary data.</text>
</comment>
<dbReference type="PANTHER" id="PTHR30108:SF17">
    <property type="entry name" value="FERULIC ACID DECARBOXYLASE 1"/>
    <property type="match status" value="1"/>
</dbReference>
<dbReference type="Pfam" id="PF20696">
    <property type="entry name" value="UbiD_C"/>
    <property type="match status" value="1"/>
</dbReference>
<evidence type="ECO:0000313" key="4">
    <source>
        <dbReference type="EMBL" id="RON19427.1"/>
    </source>
</evidence>
<dbReference type="InterPro" id="IPR002830">
    <property type="entry name" value="UbiD"/>
</dbReference>
<reference evidence="4 5" key="1">
    <citation type="submission" date="2016-10" db="EMBL/GenBank/DDBJ databases">
        <title>Comparative genome analysis of multiple Pseudomonas spp. focuses on biocontrol and plant growth promoting traits.</title>
        <authorList>
            <person name="Tao X.-Y."/>
            <person name="Taylor C.G."/>
        </authorList>
    </citation>
    <scope>NUCLEOTIDE SEQUENCE [LARGE SCALE GENOMIC DNA]</scope>
    <source>
        <strain evidence="4 5">36C6</strain>
    </source>
</reference>
<dbReference type="Gene3D" id="3.40.1670.10">
    <property type="entry name" value="UbiD C-terminal domain-like"/>
    <property type="match status" value="1"/>
</dbReference>
<gene>
    <name evidence="4" type="ORF">BK662_02265</name>
</gene>
<dbReference type="GO" id="GO:0016831">
    <property type="term" value="F:carboxy-lyase activity"/>
    <property type="evidence" value="ECO:0007669"/>
    <property type="project" value="InterPro"/>
</dbReference>
<dbReference type="PANTHER" id="PTHR30108">
    <property type="entry name" value="3-OCTAPRENYL-4-HYDROXYBENZOATE CARBOXY-LYASE-RELATED"/>
    <property type="match status" value="1"/>
</dbReference>
<name>A0A423I1W9_9PSED</name>
<evidence type="ECO:0000313" key="5">
    <source>
        <dbReference type="Proteomes" id="UP000284002"/>
    </source>
</evidence>
<keyword evidence="1" id="KW-0464">Manganese</keyword>
<protein>
    <recommendedName>
        <fullName evidence="6">UbiD family decarboxylase</fullName>
    </recommendedName>
</protein>
<accession>A0A423I1W9</accession>
<evidence type="ECO:0000259" key="2">
    <source>
        <dbReference type="Pfam" id="PF01977"/>
    </source>
</evidence>
<evidence type="ECO:0000259" key="3">
    <source>
        <dbReference type="Pfam" id="PF20696"/>
    </source>
</evidence>
<dbReference type="RefSeq" id="WP_123356386.1">
    <property type="nucleotide sequence ID" value="NZ_MOBM01000004.1"/>
</dbReference>
<dbReference type="Proteomes" id="UP000284002">
    <property type="component" value="Unassembled WGS sequence"/>
</dbReference>
<dbReference type="Pfam" id="PF01977">
    <property type="entry name" value="UbiD"/>
    <property type="match status" value="1"/>
</dbReference>
<dbReference type="InterPro" id="IPR049381">
    <property type="entry name" value="UbiD-like_C"/>
</dbReference>
<dbReference type="SUPFAM" id="SSF143968">
    <property type="entry name" value="UbiD C-terminal domain-like"/>
    <property type="match status" value="1"/>
</dbReference>
<dbReference type="SUPFAM" id="SSF50475">
    <property type="entry name" value="FMN-binding split barrel"/>
    <property type="match status" value="1"/>
</dbReference>
<evidence type="ECO:0008006" key="6">
    <source>
        <dbReference type="Google" id="ProtNLM"/>
    </source>
</evidence>
<dbReference type="GO" id="GO:0005737">
    <property type="term" value="C:cytoplasm"/>
    <property type="evidence" value="ECO:0007669"/>
    <property type="project" value="TreeGrafter"/>
</dbReference>
<evidence type="ECO:0000256" key="1">
    <source>
        <dbReference type="ARBA" id="ARBA00023211"/>
    </source>
</evidence>